<dbReference type="InterPro" id="IPR020568">
    <property type="entry name" value="Ribosomal_Su5_D2-typ_SF"/>
</dbReference>
<evidence type="ECO:0000313" key="9">
    <source>
        <dbReference type="EMBL" id="MCV3754337.1"/>
    </source>
</evidence>
<dbReference type="InterPro" id="IPR003594">
    <property type="entry name" value="HATPase_dom"/>
</dbReference>
<dbReference type="InterPro" id="IPR018522">
    <property type="entry name" value="TopoIIA_CS"/>
</dbReference>
<protein>
    <recommendedName>
        <fullName evidence="3">DNA topoisomerase (ATP-hydrolyzing)</fullName>
        <ecNumber evidence="3">5.6.2.2</ecNumber>
    </recommendedName>
</protein>
<dbReference type="PANTHER" id="PTHR45866">
    <property type="entry name" value="DNA GYRASE/TOPOISOMERASE SUBUNIT B"/>
    <property type="match status" value="1"/>
</dbReference>
<feature type="domain" description="Toprim" evidence="8">
    <location>
        <begin position="421"/>
        <end position="535"/>
    </location>
</feature>
<dbReference type="InterPro" id="IPR036890">
    <property type="entry name" value="HATPase_C_sf"/>
</dbReference>
<evidence type="ECO:0000256" key="7">
    <source>
        <dbReference type="ARBA" id="ARBA00023235"/>
    </source>
</evidence>
<evidence type="ECO:0000256" key="2">
    <source>
        <dbReference type="ARBA" id="ARBA00001946"/>
    </source>
</evidence>
<proteinExistence type="predicted"/>
<comment type="catalytic activity">
    <reaction evidence="1">
        <text>ATP-dependent breakage, passage and rejoining of double-stranded DNA.</text>
        <dbReference type="EC" id="5.6.2.2"/>
    </reaction>
</comment>
<dbReference type="PRINTS" id="PR01159">
    <property type="entry name" value="DNAGYRASEB"/>
</dbReference>
<dbReference type="InterPro" id="IPR013759">
    <property type="entry name" value="Topo_IIA_B_C"/>
</dbReference>
<name>A0ABT3BPY9_9BACT</name>
<organism evidence="9 10">
    <name type="scientific">Ureaplasma zalophigenitalium</name>
    <dbReference type="NCBI Taxonomy" id="907723"/>
    <lineage>
        <taxon>Bacteria</taxon>
        <taxon>Bacillati</taxon>
        <taxon>Mycoplasmatota</taxon>
        <taxon>Mycoplasmoidales</taxon>
        <taxon>Mycoplasmoidaceae</taxon>
        <taxon>Ureaplasma</taxon>
    </lineage>
</organism>
<sequence>MSNKPIYDDQSVQVLEGLEGVRMRPGMYIGDTNINGLHHLAWEIIDNGIDEISNGFGKNLLVTLHQDFSLSVFDDGRGIPTGINQKTRRSTIETIFTYLHAGAKFGEATYKNAGGLHGVGAAVVNALSSFLTCQVHKDNQIYEAQFVDGGKTKQSLKVVGETNQKGTNIHFLPDKKIFKNLNFNPQTIKNRLQQKAYLIKGLKITFINEIHKEKINFYYPNNVVDFVNDLSAKTKNLGETIYFNYEKNNIIVDLGFSFNQSSQYILNSFANAINTVDGGVHAISFKNTLVSILNEYAKNKKILKTTDKGFSEDELLEGLIAVISVWVPESLIAFEGQTKNKLSTPEVVNVVQEVLNNNFVFWLNSHADCALQILQNAQNIKEAKLAAKKARDIKKTQKSISKEIGMGGKLTPAQSKNPELNELFIVEGDSAGGSAKLGRNKKYQAILPLRGKVINVLKSNITNVIKNEEIASIFRALGTGIDKDFDIKKLKYHKVIIMTDADVDGSHIQVLLLTLFYKYLKPLIEHGHIYIAQPPLYKFVNKNNKQIHYAYDDKDLKSLKQTCKNYEIQRYKGLGEMNADQLYNTTMNPANRVMWQVGIEDYLAVHQQINVLMGEDTEIRKRWIDENIDFSNDEDIITIEEN</sequence>
<evidence type="ECO:0000256" key="3">
    <source>
        <dbReference type="ARBA" id="ARBA00012895"/>
    </source>
</evidence>
<keyword evidence="5" id="KW-0460">Magnesium</keyword>
<dbReference type="InterPro" id="IPR000565">
    <property type="entry name" value="Topo_IIA_B"/>
</dbReference>
<keyword evidence="4" id="KW-0479">Metal-binding</keyword>
<dbReference type="Proteomes" id="UP001207252">
    <property type="component" value="Unassembled WGS sequence"/>
</dbReference>
<dbReference type="Gene3D" id="3.30.565.10">
    <property type="entry name" value="Histidine kinase-like ATPase, C-terminal domain"/>
    <property type="match status" value="1"/>
</dbReference>
<dbReference type="Pfam" id="PF00204">
    <property type="entry name" value="DNA_gyraseB"/>
    <property type="match status" value="1"/>
</dbReference>
<dbReference type="PANTHER" id="PTHR45866:SF12">
    <property type="entry name" value="DNA TOPOISOMERASE 4 SUBUNIT B"/>
    <property type="match status" value="1"/>
</dbReference>
<dbReference type="CDD" id="cd16928">
    <property type="entry name" value="HATPase_GyrB-like"/>
    <property type="match status" value="1"/>
</dbReference>
<keyword evidence="10" id="KW-1185">Reference proteome</keyword>
<dbReference type="InterPro" id="IPR013506">
    <property type="entry name" value="Topo_IIA_bsu_dom2"/>
</dbReference>
<dbReference type="SUPFAM" id="SSF56719">
    <property type="entry name" value="Type II DNA topoisomerase"/>
    <property type="match status" value="1"/>
</dbReference>
<dbReference type="SUPFAM" id="SSF54211">
    <property type="entry name" value="Ribosomal protein S5 domain 2-like"/>
    <property type="match status" value="1"/>
</dbReference>
<evidence type="ECO:0000256" key="5">
    <source>
        <dbReference type="ARBA" id="ARBA00022842"/>
    </source>
</evidence>
<dbReference type="SUPFAM" id="SSF55874">
    <property type="entry name" value="ATPase domain of HSP90 chaperone/DNA topoisomerase II/histidine kinase"/>
    <property type="match status" value="1"/>
</dbReference>
<evidence type="ECO:0000313" key="10">
    <source>
        <dbReference type="Proteomes" id="UP001207252"/>
    </source>
</evidence>
<gene>
    <name evidence="9" type="ORF">OF365_03020</name>
</gene>
<dbReference type="SMART" id="SM00433">
    <property type="entry name" value="TOP2c"/>
    <property type="match status" value="1"/>
</dbReference>
<dbReference type="Pfam" id="PF00986">
    <property type="entry name" value="DNA_gyraseB_C"/>
    <property type="match status" value="1"/>
</dbReference>
<evidence type="ECO:0000256" key="6">
    <source>
        <dbReference type="ARBA" id="ARBA00023125"/>
    </source>
</evidence>
<dbReference type="Pfam" id="PF01751">
    <property type="entry name" value="Toprim"/>
    <property type="match status" value="1"/>
</dbReference>
<comment type="caution">
    <text evidence="9">The sequence shown here is derived from an EMBL/GenBank/DDBJ whole genome shotgun (WGS) entry which is preliminary data.</text>
</comment>
<reference evidence="9 10" key="1">
    <citation type="journal article" date="2020" name="Int. J. Syst. Evol. Microbiol.">
        <title>Ureaplasma miroungigenitalium sp. nov. isolated from northern elephant seals (Mirounga angustirostris) and Ureaplasma zalophigenitalium sp. nov. isolated from California sea lions (Zalophus californianus).</title>
        <authorList>
            <person name="Volokhov D.V."/>
            <person name="Gulland F.M."/>
            <person name="Gao Y."/>
            <person name="Chizhikov V.E."/>
        </authorList>
    </citation>
    <scope>NUCLEOTIDE SEQUENCE [LARGE SCALE GENOMIC DNA]</scope>
    <source>
        <strain evidence="9 10">CSL7644-GEN</strain>
    </source>
</reference>
<dbReference type="EMBL" id="JAOXHJ010000008">
    <property type="protein sequence ID" value="MCV3754337.1"/>
    <property type="molecule type" value="Genomic_DNA"/>
</dbReference>
<evidence type="ECO:0000256" key="1">
    <source>
        <dbReference type="ARBA" id="ARBA00000185"/>
    </source>
</evidence>
<dbReference type="Gene3D" id="3.30.230.10">
    <property type="match status" value="1"/>
</dbReference>
<dbReference type="InterPro" id="IPR001241">
    <property type="entry name" value="Topo_IIA"/>
</dbReference>
<keyword evidence="6" id="KW-0238">DNA-binding</keyword>
<keyword evidence="7" id="KW-0413">Isomerase</keyword>
<accession>A0ABT3BPY9</accession>
<dbReference type="Pfam" id="PF02518">
    <property type="entry name" value="HATPase_c"/>
    <property type="match status" value="1"/>
</dbReference>
<dbReference type="Gene3D" id="3.40.50.670">
    <property type="match status" value="1"/>
</dbReference>
<dbReference type="InterPro" id="IPR006171">
    <property type="entry name" value="TOPRIM_dom"/>
</dbReference>
<dbReference type="EC" id="5.6.2.2" evidence="3"/>
<dbReference type="InterPro" id="IPR014721">
    <property type="entry name" value="Ribsml_uS5_D2-typ_fold_subgr"/>
</dbReference>
<dbReference type="InterPro" id="IPR002288">
    <property type="entry name" value="DNA_gyrase_B_C"/>
</dbReference>
<comment type="cofactor">
    <cofactor evidence="2">
        <name>Mg(2+)</name>
        <dbReference type="ChEBI" id="CHEBI:18420"/>
    </cofactor>
</comment>
<dbReference type="NCBIfam" id="NF004189">
    <property type="entry name" value="PRK05644.1"/>
    <property type="match status" value="1"/>
</dbReference>
<evidence type="ECO:0000256" key="4">
    <source>
        <dbReference type="ARBA" id="ARBA00022723"/>
    </source>
</evidence>
<evidence type="ECO:0000259" key="8">
    <source>
        <dbReference type="PROSITE" id="PS50880"/>
    </source>
</evidence>
<dbReference type="PROSITE" id="PS50880">
    <property type="entry name" value="TOPRIM"/>
    <property type="match status" value="1"/>
</dbReference>
<dbReference type="PROSITE" id="PS00177">
    <property type="entry name" value="TOPOISOMERASE_II"/>
    <property type="match status" value="1"/>
</dbReference>
<dbReference type="RefSeq" id="WP_263818141.1">
    <property type="nucleotide sequence ID" value="NZ_JAOXHJ010000008.1"/>
</dbReference>
<dbReference type="InterPro" id="IPR013760">
    <property type="entry name" value="Topo_IIA-like_dom_sf"/>
</dbReference>
<dbReference type="SMART" id="SM00387">
    <property type="entry name" value="HATPase_c"/>
    <property type="match status" value="1"/>
</dbReference>
<dbReference type="PRINTS" id="PR00418">
    <property type="entry name" value="TPI2FAMILY"/>
</dbReference>